<accession>A0AAN7L3M8</accession>
<proteinExistence type="predicted"/>
<evidence type="ECO:0000313" key="2">
    <source>
        <dbReference type="Proteomes" id="UP001346149"/>
    </source>
</evidence>
<reference evidence="1 2" key="1">
    <citation type="journal article" date="2023" name="Hortic Res">
        <title>Pangenome of water caltrop reveals structural variations and asymmetric subgenome divergence after allopolyploidization.</title>
        <authorList>
            <person name="Zhang X."/>
            <person name="Chen Y."/>
            <person name="Wang L."/>
            <person name="Yuan Y."/>
            <person name="Fang M."/>
            <person name="Shi L."/>
            <person name="Lu R."/>
            <person name="Comes H.P."/>
            <person name="Ma Y."/>
            <person name="Chen Y."/>
            <person name="Huang G."/>
            <person name="Zhou Y."/>
            <person name="Zheng Z."/>
            <person name="Qiu Y."/>
        </authorList>
    </citation>
    <scope>NUCLEOTIDE SEQUENCE [LARGE SCALE GENOMIC DNA]</scope>
    <source>
        <strain evidence="1">F231</strain>
    </source>
</reference>
<comment type="caution">
    <text evidence="1">The sequence shown here is derived from an EMBL/GenBank/DDBJ whole genome shotgun (WGS) entry which is preliminary data.</text>
</comment>
<name>A0AAN7L3M8_TRANT</name>
<dbReference type="AlphaFoldDB" id="A0AAN7L3M8"/>
<dbReference type="Proteomes" id="UP001346149">
    <property type="component" value="Unassembled WGS sequence"/>
</dbReference>
<protein>
    <submittedName>
        <fullName evidence="1">Uncharacterized protein</fullName>
    </submittedName>
</protein>
<gene>
    <name evidence="1" type="ORF">SAY86_009275</name>
</gene>
<dbReference type="EMBL" id="JAXQNO010000019">
    <property type="protein sequence ID" value="KAK4774340.1"/>
    <property type="molecule type" value="Genomic_DNA"/>
</dbReference>
<sequence length="83" mass="9435">MAKFRLKRSPVEAVEPPENLSAPAARWFGGRRKPPQLVGVSVEVPRRTGLEDEISSESPVSQYRSPMSRMLSFRRILGRERRG</sequence>
<keyword evidence="2" id="KW-1185">Reference proteome</keyword>
<organism evidence="1 2">
    <name type="scientific">Trapa natans</name>
    <name type="common">Water chestnut</name>
    <dbReference type="NCBI Taxonomy" id="22666"/>
    <lineage>
        <taxon>Eukaryota</taxon>
        <taxon>Viridiplantae</taxon>
        <taxon>Streptophyta</taxon>
        <taxon>Embryophyta</taxon>
        <taxon>Tracheophyta</taxon>
        <taxon>Spermatophyta</taxon>
        <taxon>Magnoliopsida</taxon>
        <taxon>eudicotyledons</taxon>
        <taxon>Gunneridae</taxon>
        <taxon>Pentapetalae</taxon>
        <taxon>rosids</taxon>
        <taxon>malvids</taxon>
        <taxon>Myrtales</taxon>
        <taxon>Lythraceae</taxon>
        <taxon>Trapa</taxon>
    </lineage>
</organism>
<evidence type="ECO:0000313" key="1">
    <source>
        <dbReference type="EMBL" id="KAK4774340.1"/>
    </source>
</evidence>